<protein>
    <recommendedName>
        <fullName evidence="3">2OG-Fe(II) oxygenase</fullName>
    </recommendedName>
</protein>
<dbReference type="EMBL" id="CP112998">
    <property type="protein sequence ID" value="WAC15282.1"/>
    <property type="molecule type" value="Genomic_DNA"/>
</dbReference>
<gene>
    <name evidence="1" type="ORF">ON006_15210</name>
</gene>
<dbReference type="Gene3D" id="2.60.120.620">
    <property type="entry name" value="q2cbj1_9rhob like domain"/>
    <property type="match status" value="1"/>
</dbReference>
<accession>A0A9E8NJ83</accession>
<name>A0A9E8NJ83_9BACT</name>
<dbReference type="RefSeq" id="WP_244823075.1">
    <property type="nucleotide sequence ID" value="NZ_CP112998.1"/>
</dbReference>
<dbReference type="AlphaFoldDB" id="A0A9E8NJ83"/>
<keyword evidence="2" id="KW-1185">Reference proteome</keyword>
<sequence length="256" mass="29914">MKFLNYQNFVFEYEPFPLGVAGQFIEEAHYKRMVDSFPSVEVFGNFFDSMSNKRALSELYNQGAYHEFVRQTPVYLEFYHYIKSPEFIHDVLNCFEQNYIQLRLSGANILSSPSPLNSSLLDWLEKKRNLLMRRKGLRARFEFSALPSDGGNVRPHTDAPQKVITLVISILREGEWDPAWKGGTDILKPKDIRKNYNFYNNYFDFEECDLIKTVEYVPNQCILFLKTFNSLHSVPPLQNIGGHAFRRTLTINIDQV</sequence>
<evidence type="ECO:0000313" key="2">
    <source>
        <dbReference type="Proteomes" id="UP001164653"/>
    </source>
</evidence>
<proteinExistence type="predicted"/>
<dbReference type="Proteomes" id="UP001164653">
    <property type="component" value="Chromosome"/>
</dbReference>
<organism evidence="1 2">
    <name type="scientific">Dyadobacter pollutisoli</name>
    <dbReference type="NCBI Taxonomy" id="2910158"/>
    <lineage>
        <taxon>Bacteria</taxon>
        <taxon>Pseudomonadati</taxon>
        <taxon>Bacteroidota</taxon>
        <taxon>Cytophagia</taxon>
        <taxon>Cytophagales</taxon>
        <taxon>Spirosomataceae</taxon>
        <taxon>Dyadobacter</taxon>
    </lineage>
</organism>
<reference evidence="1" key="1">
    <citation type="submission" date="2022-11" db="EMBL/GenBank/DDBJ databases">
        <title>Dyadobacter pollutisoli sp. nov., isolated from plastic dumped soil.</title>
        <authorList>
            <person name="Kim J.M."/>
            <person name="Kim K.R."/>
            <person name="Lee J.K."/>
            <person name="Hao L."/>
            <person name="Jeon C.O."/>
        </authorList>
    </citation>
    <scope>NUCLEOTIDE SEQUENCE</scope>
    <source>
        <strain evidence="1">U1</strain>
    </source>
</reference>
<evidence type="ECO:0008006" key="3">
    <source>
        <dbReference type="Google" id="ProtNLM"/>
    </source>
</evidence>
<evidence type="ECO:0000313" key="1">
    <source>
        <dbReference type="EMBL" id="WAC15282.1"/>
    </source>
</evidence>
<dbReference type="KEGG" id="dpf:ON006_15210"/>